<gene>
    <name evidence="12" type="ORF">CRM94_12775</name>
</gene>
<dbReference type="CDD" id="cd00342">
    <property type="entry name" value="gram_neg_porins"/>
    <property type="match status" value="1"/>
</dbReference>
<protein>
    <submittedName>
        <fullName evidence="12">Porin</fullName>
    </submittedName>
</protein>
<evidence type="ECO:0000256" key="7">
    <source>
        <dbReference type="ARBA" id="ARBA00023065"/>
    </source>
</evidence>
<dbReference type="RefSeq" id="WP_047839694.1">
    <property type="nucleotide sequence ID" value="NZ_CADEPO010000003.1"/>
</dbReference>
<dbReference type="PRINTS" id="PR00184">
    <property type="entry name" value="NEISSPPORIN"/>
</dbReference>
<reference evidence="13" key="1">
    <citation type="submission" date="2017-09" db="EMBL/GenBank/DDBJ databases">
        <title>FDA dAtabase for Regulatory Grade micrObial Sequences (FDA-ARGOS): Supporting development and validation of Infectious Disease Dx tests.</title>
        <authorList>
            <person name="Minogue T."/>
            <person name="Wolcott M."/>
            <person name="Wasieloski L."/>
            <person name="Aguilar W."/>
            <person name="Moore D."/>
            <person name="Tallon L."/>
            <person name="Sadzewicz L."/>
            <person name="Ott S."/>
            <person name="Zhao X."/>
            <person name="Nagaraj S."/>
            <person name="Vavikolanu K."/>
            <person name="Aluvathingal J."/>
            <person name="Nadendla S."/>
            <person name="Sichtig H."/>
        </authorList>
    </citation>
    <scope>NUCLEOTIDE SEQUENCE [LARGE SCALE GENOMIC DNA]</scope>
    <source>
        <strain evidence="13">FDAARGOS_390</strain>
    </source>
</reference>
<dbReference type="AlphaFoldDB" id="A0A2A7SI37"/>
<dbReference type="InterPro" id="IPR002299">
    <property type="entry name" value="Porin_Neis"/>
</dbReference>
<keyword evidence="3" id="KW-0813">Transport</keyword>
<proteinExistence type="predicted"/>
<keyword evidence="9" id="KW-0472">Membrane</keyword>
<sequence length="372" mass="38941">MKNTVIAAALLSSVCIGAHAQSSVTLFGRLDAGVEYMSGIPNAAGSGSKSRVKLESGDWGTSLWGMKGTEDLGGGLSAVFHLEGSFNTATGAGPGAGEIFNRYALVGLSDNRVGTLTMGRELTLDGEDLWAYDPFFQSSWSSASLVRGRNWQASSNNINFDSPTFGGFSLRAQYSLGNQTNFNEGATGNGGQLNNEGRSDAVELKYDNDFLQLRAVYDEVRNVNGGLGDTTNGVWGSSREYMAGGNLILGAFTLNAMYDGLRSSGISGAPTGIPTTATQEYGGVTWHATPAAQLIAAVYHVNANNGTGNATMYTVGGAYNLSKRTLLDIQIATVHNSSNADFSLEANLPGNADNPLPGHSQTGVYAGIQHSF</sequence>
<comment type="caution">
    <text evidence="12">The sequence shown here is derived from an EMBL/GenBank/DDBJ whole genome shotgun (WGS) entry which is preliminary data.</text>
</comment>
<dbReference type="GO" id="GO:0009279">
    <property type="term" value="C:cell outer membrane"/>
    <property type="evidence" value="ECO:0007669"/>
    <property type="project" value="UniProtKB-SubCell"/>
</dbReference>
<dbReference type="InterPro" id="IPR050298">
    <property type="entry name" value="Gram-neg_bact_OMP"/>
</dbReference>
<comment type="subunit">
    <text evidence="2">Homotrimer.</text>
</comment>
<evidence type="ECO:0000256" key="3">
    <source>
        <dbReference type="ARBA" id="ARBA00022448"/>
    </source>
</evidence>
<keyword evidence="10" id="KW-0998">Cell outer membrane</keyword>
<dbReference type="GO" id="GO:0046930">
    <property type="term" value="C:pore complex"/>
    <property type="evidence" value="ECO:0007669"/>
    <property type="project" value="UniProtKB-KW"/>
</dbReference>
<keyword evidence="4" id="KW-1134">Transmembrane beta strand</keyword>
<evidence type="ECO:0000256" key="5">
    <source>
        <dbReference type="ARBA" id="ARBA00022692"/>
    </source>
</evidence>
<dbReference type="Pfam" id="PF13609">
    <property type="entry name" value="Porin_4"/>
    <property type="match status" value="1"/>
</dbReference>
<evidence type="ECO:0000256" key="10">
    <source>
        <dbReference type="ARBA" id="ARBA00023237"/>
    </source>
</evidence>
<evidence type="ECO:0000256" key="8">
    <source>
        <dbReference type="ARBA" id="ARBA00023114"/>
    </source>
</evidence>
<evidence type="ECO:0000256" key="2">
    <source>
        <dbReference type="ARBA" id="ARBA00011233"/>
    </source>
</evidence>
<dbReference type="Gene3D" id="2.40.160.10">
    <property type="entry name" value="Porin"/>
    <property type="match status" value="1"/>
</dbReference>
<organism evidence="12 13">
    <name type="scientific">Burkholderia gladioli</name>
    <name type="common">Pseudomonas marginata</name>
    <name type="synonym">Phytomonas marginata</name>
    <dbReference type="NCBI Taxonomy" id="28095"/>
    <lineage>
        <taxon>Bacteria</taxon>
        <taxon>Pseudomonadati</taxon>
        <taxon>Pseudomonadota</taxon>
        <taxon>Betaproteobacteria</taxon>
        <taxon>Burkholderiales</taxon>
        <taxon>Burkholderiaceae</taxon>
        <taxon>Burkholderia</taxon>
    </lineage>
</organism>
<dbReference type="EMBL" id="PDDY01000001">
    <property type="protein sequence ID" value="PEH42955.1"/>
    <property type="molecule type" value="Genomic_DNA"/>
</dbReference>
<evidence type="ECO:0000256" key="4">
    <source>
        <dbReference type="ARBA" id="ARBA00022452"/>
    </source>
</evidence>
<evidence type="ECO:0000313" key="12">
    <source>
        <dbReference type="EMBL" id="PEH42955.1"/>
    </source>
</evidence>
<dbReference type="InterPro" id="IPR033900">
    <property type="entry name" value="Gram_neg_porin_domain"/>
</dbReference>
<dbReference type="SUPFAM" id="SSF56935">
    <property type="entry name" value="Porins"/>
    <property type="match status" value="1"/>
</dbReference>
<accession>A0A2A7SI37</accession>
<feature type="domain" description="Porin" evidence="11">
    <location>
        <begin position="7"/>
        <end position="337"/>
    </location>
</feature>
<keyword evidence="8" id="KW-0626">Porin</keyword>
<dbReference type="GO" id="GO:0015288">
    <property type="term" value="F:porin activity"/>
    <property type="evidence" value="ECO:0007669"/>
    <property type="project" value="UniProtKB-KW"/>
</dbReference>
<evidence type="ECO:0000259" key="11">
    <source>
        <dbReference type="Pfam" id="PF13609"/>
    </source>
</evidence>
<dbReference type="PANTHER" id="PTHR34501">
    <property type="entry name" value="PROTEIN YDDL-RELATED"/>
    <property type="match status" value="1"/>
</dbReference>
<keyword evidence="7" id="KW-0406">Ion transport</keyword>
<dbReference type="GO" id="GO:0006811">
    <property type="term" value="P:monoatomic ion transport"/>
    <property type="evidence" value="ECO:0007669"/>
    <property type="project" value="UniProtKB-KW"/>
</dbReference>
<dbReference type="Proteomes" id="UP000220629">
    <property type="component" value="Unassembled WGS sequence"/>
</dbReference>
<evidence type="ECO:0000256" key="9">
    <source>
        <dbReference type="ARBA" id="ARBA00023136"/>
    </source>
</evidence>
<name>A0A2A7SI37_BURGA</name>
<evidence type="ECO:0000313" key="13">
    <source>
        <dbReference type="Proteomes" id="UP000220629"/>
    </source>
</evidence>
<evidence type="ECO:0000256" key="1">
    <source>
        <dbReference type="ARBA" id="ARBA00004571"/>
    </source>
</evidence>
<dbReference type="PANTHER" id="PTHR34501:SF9">
    <property type="entry name" value="MAJOR OUTER MEMBRANE PROTEIN P.IA"/>
    <property type="match status" value="1"/>
</dbReference>
<keyword evidence="6" id="KW-0732">Signal</keyword>
<evidence type="ECO:0000256" key="6">
    <source>
        <dbReference type="ARBA" id="ARBA00022729"/>
    </source>
</evidence>
<comment type="subcellular location">
    <subcellularLocation>
        <location evidence="1">Cell outer membrane</location>
        <topology evidence="1">Multi-pass membrane protein</topology>
    </subcellularLocation>
</comment>
<keyword evidence="5" id="KW-0812">Transmembrane</keyword>
<dbReference type="InterPro" id="IPR023614">
    <property type="entry name" value="Porin_dom_sf"/>
</dbReference>